<dbReference type="EMBL" id="FRAM01000004">
    <property type="protein sequence ID" value="SHK64186.1"/>
    <property type="molecule type" value="Genomic_DNA"/>
</dbReference>
<evidence type="ECO:0000313" key="2">
    <source>
        <dbReference type="EMBL" id="SHK64186.1"/>
    </source>
</evidence>
<keyword evidence="1" id="KW-0812">Transmembrane</keyword>
<protein>
    <submittedName>
        <fullName evidence="2">Uncharacterized protein</fullName>
    </submittedName>
</protein>
<feature type="transmembrane region" description="Helical" evidence="1">
    <location>
        <begin position="12"/>
        <end position="31"/>
    </location>
</feature>
<accession>A0A1M6U4T0</accession>
<gene>
    <name evidence="2" type="ORF">SAMN05444371_3125</name>
</gene>
<name>A0A1M6U4T0_9FLAO</name>
<evidence type="ECO:0000313" key="3">
    <source>
        <dbReference type="Proteomes" id="UP000184498"/>
    </source>
</evidence>
<sequence>MLFQKEINETFYWNAKGIVAVILFCMGKSLGKKDISG</sequence>
<keyword evidence="1" id="KW-1133">Transmembrane helix</keyword>
<dbReference type="AlphaFoldDB" id="A0A1M6U4T0"/>
<dbReference type="Proteomes" id="UP000184498">
    <property type="component" value="Unassembled WGS sequence"/>
</dbReference>
<organism evidence="2 3">
    <name type="scientific">Epilithonimonas mollis</name>
    <dbReference type="NCBI Taxonomy" id="216903"/>
    <lineage>
        <taxon>Bacteria</taxon>
        <taxon>Pseudomonadati</taxon>
        <taxon>Bacteroidota</taxon>
        <taxon>Flavobacteriia</taxon>
        <taxon>Flavobacteriales</taxon>
        <taxon>Weeksellaceae</taxon>
        <taxon>Chryseobacterium group</taxon>
        <taxon>Epilithonimonas</taxon>
    </lineage>
</organism>
<dbReference type="STRING" id="216903.SAMN05444371_3125"/>
<keyword evidence="3" id="KW-1185">Reference proteome</keyword>
<reference evidence="3" key="1">
    <citation type="submission" date="2016-11" db="EMBL/GenBank/DDBJ databases">
        <authorList>
            <person name="Varghese N."/>
            <person name="Submissions S."/>
        </authorList>
    </citation>
    <scope>NUCLEOTIDE SEQUENCE [LARGE SCALE GENOMIC DNA]</scope>
    <source>
        <strain evidence="3">DSM 18016</strain>
    </source>
</reference>
<keyword evidence="1" id="KW-0472">Membrane</keyword>
<evidence type="ECO:0000256" key="1">
    <source>
        <dbReference type="SAM" id="Phobius"/>
    </source>
</evidence>
<proteinExistence type="predicted"/>